<accession>A0A2T7BL64</accession>
<evidence type="ECO:0000313" key="1">
    <source>
        <dbReference type="EMBL" id="PUZ28402.1"/>
    </source>
</evidence>
<name>A0A2T7BL64_9BACT</name>
<dbReference type="Proteomes" id="UP000244450">
    <property type="component" value="Unassembled WGS sequence"/>
</dbReference>
<organism evidence="1 2">
    <name type="scientific">Chitinophaga parva</name>
    <dbReference type="NCBI Taxonomy" id="2169414"/>
    <lineage>
        <taxon>Bacteria</taxon>
        <taxon>Pseudomonadati</taxon>
        <taxon>Bacteroidota</taxon>
        <taxon>Chitinophagia</taxon>
        <taxon>Chitinophagales</taxon>
        <taxon>Chitinophagaceae</taxon>
        <taxon>Chitinophaga</taxon>
    </lineage>
</organism>
<dbReference type="AlphaFoldDB" id="A0A2T7BL64"/>
<keyword evidence="2" id="KW-1185">Reference proteome</keyword>
<sequence length="75" mass="8561">MALRTDLIISPNFKDHPSAGIVYSKHLKVAKTAGKQAFITCHRIFIILLPFYAQFLDCHHSSGIKYVIKKETKFL</sequence>
<reference evidence="1 2" key="1">
    <citation type="submission" date="2018-04" db="EMBL/GenBank/DDBJ databases">
        <title>Chitinophaga fuyangensis sp. nov., isolated from soil in a chemical factory.</title>
        <authorList>
            <person name="Chen K."/>
        </authorList>
    </citation>
    <scope>NUCLEOTIDE SEQUENCE [LARGE SCALE GENOMIC DNA]</scope>
    <source>
        <strain evidence="1 2">LY-1</strain>
    </source>
</reference>
<comment type="caution">
    <text evidence="1">The sequence shown here is derived from an EMBL/GenBank/DDBJ whole genome shotgun (WGS) entry which is preliminary data.</text>
</comment>
<evidence type="ECO:0000313" key="2">
    <source>
        <dbReference type="Proteomes" id="UP000244450"/>
    </source>
</evidence>
<dbReference type="EMBL" id="QCYK01000001">
    <property type="protein sequence ID" value="PUZ28402.1"/>
    <property type="molecule type" value="Genomic_DNA"/>
</dbReference>
<proteinExistence type="predicted"/>
<protein>
    <submittedName>
        <fullName evidence="1">Uncharacterized protein</fullName>
    </submittedName>
</protein>
<gene>
    <name evidence="1" type="ORF">DCC81_02650</name>
</gene>